<feature type="transmembrane region" description="Helical" evidence="3">
    <location>
        <begin position="124"/>
        <end position="145"/>
    </location>
</feature>
<name>A0A0P7M446_9LACO</name>
<dbReference type="InterPro" id="IPR029051">
    <property type="entry name" value="DUF4352"/>
</dbReference>
<dbReference type="AlphaFoldDB" id="A0A0P7M446"/>
<evidence type="ECO:0000256" key="3">
    <source>
        <dbReference type="SAM" id="Phobius"/>
    </source>
</evidence>
<evidence type="ECO:0000313" key="6">
    <source>
        <dbReference type="Proteomes" id="UP000050269"/>
    </source>
</evidence>
<dbReference type="PATRIC" id="fig|148814.13.peg.113"/>
<reference evidence="5 6" key="1">
    <citation type="journal article" date="2015" name="Genome Biol. Evol.">
        <title>Functionally Structured Genomes in Lactobacillus kunkeei Colonizing the Honey Crop and Food Products of Honeybees and Stingless Bees.</title>
        <authorList>
            <person name="Tamarit D."/>
            <person name="Ellegaard K.M."/>
            <person name="Wikander J."/>
            <person name="Olofsson T."/>
            <person name="Vasquez A."/>
            <person name="Andersson S.G."/>
        </authorList>
    </citation>
    <scope>NUCLEOTIDE SEQUENCE [LARGE SCALE GENOMIC DNA]</scope>
    <source>
        <strain evidence="5 6">LMbo</strain>
    </source>
</reference>
<organism evidence="5 6">
    <name type="scientific">Apilactobacillus kunkeei</name>
    <dbReference type="NCBI Taxonomy" id="148814"/>
    <lineage>
        <taxon>Bacteria</taxon>
        <taxon>Bacillati</taxon>
        <taxon>Bacillota</taxon>
        <taxon>Bacilli</taxon>
        <taxon>Lactobacillales</taxon>
        <taxon>Lactobacillaceae</taxon>
        <taxon>Apilactobacillus</taxon>
    </lineage>
</organism>
<feature type="compositionally biased region" description="Low complexity" evidence="2">
    <location>
        <begin position="147"/>
        <end position="171"/>
    </location>
</feature>
<feature type="region of interest" description="Disordered" evidence="2">
    <location>
        <begin position="147"/>
        <end position="188"/>
    </location>
</feature>
<accession>A0A0P7M446</accession>
<feature type="domain" description="DUF4352" evidence="4">
    <location>
        <begin position="194"/>
        <end position="312"/>
    </location>
</feature>
<feature type="transmembrane region" description="Helical" evidence="3">
    <location>
        <begin position="73"/>
        <end position="104"/>
    </location>
</feature>
<dbReference type="Gene3D" id="2.60.40.1240">
    <property type="match status" value="1"/>
</dbReference>
<sequence>MKSKINIWTAAFNIFNCLMLFISWFVVIAQAIANNGNTNGGFFYLVTWIGVILNTVSLYYAKQLNISIVGPVLGIIGSAISGLSMIFAFPSIVLLIIAVVFEFLQKPAKKASQVNDVIAPWYKVWWIWVVIAVSVLLSIAIIATASSHGSSSSSSDSDVSTTQGKTKSSQDTDTDSDTDSSSKSDSEAVLNKQYKVGETINYKGYKVTVNDIKYDDGDDIDTPKSGNKYVAINVTIQNDTGDKQDYNPFDFKLSADGNGTDLDETTGNDTYDNNTIDSGTLDEGSKVTGYLIGQANPNAKLKLEYQPNFFDNHTVDIDLN</sequence>
<keyword evidence="3" id="KW-1133">Transmembrane helix</keyword>
<dbReference type="EMBL" id="JXDF01000003">
    <property type="protein sequence ID" value="KPN84168.1"/>
    <property type="molecule type" value="Genomic_DNA"/>
</dbReference>
<protein>
    <submittedName>
        <fullName evidence="5">Uncharacterized protein (Precursor)</fullName>
    </submittedName>
</protein>
<feature type="transmembrane region" description="Helical" evidence="3">
    <location>
        <begin position="7"/>
        <end position="29"/>
    </location>
</feature>
<evidence type="ECO:0000259" key="4">
    <source>
        <dbReference type="Pfam" id="PF11611"/>
    </source>
</evidence>
<keyword evidence="1" id="KW-0732">Signal</keyword>
<evidence type="ECO:0000256" key="2">
    <source>
        <dbReference type="SAM" id="MobiDB-lite"/>
    </source>
</evidence>
<dbReference type="Pfam" id="PF11611">
    <property type="entry name" value="DUF4352"/>
    <property type="match status" value="1"/>
</dbReference>
<evidence type="ECO:0000256" key="1">
    <source>
        <dbReference type="ARBA" id="ARBA00022729"/>
    </source>
</evidence>
<gene>
    <name evidence="5" type="ORF">RZ78_03750</name>
</gene>
<proteinExistence type="predicted"/>
<comment type="caution">
    <text evidence="5">The sequence shown here is derived from an EMBL/GenBank/DDBJ whole genome shotgun (WGS) entry which is preliminary data.</text>
</comment>
<keyword evidence="3" id="KW-0472">Membrane</keyword>
<dbReference type="InterPro" id="IPR029050">
    <property type="entry name" value="Immunoprotect_excell_Ig-like"/>
</dbReference>
<dbReference type="Proteomes" id="UP000050269">
    <property type="component" value="Unassembled WGS sequence"/>
</dbReference>
<dbReference type="RefSeq" id="WP_054607764.1">
    <property type="nucleotide sequence ID" value="NZ_JXDF01000003.1"/>
</dbReference>
<feature type="transmembrane region" description="Helical" evidence="3">
    <location>
        <begin position="41"/>
        <end position="61"/>
    </location>
</feature>
<keyword evidence="3" id="KW-0812">Transmembrane</keyword>
<evidence type="ECO:0000313" key="5">
    <source>
        <dbReference type="EMBL" id="KPN84168.1"/>
    </source>
</evidence>